<protein>
    <recommendedName>
        <fullName evidence="4">DUF2214 domain-containing protein</fullName>
    </recommendedName>
</protein>
<keyword evidence="1" id="KW-0812">Transmembrane</keyword>
<reference evidence="2" key="1">
    <citation type="submission" date="2023-07" db="EMBL/GenBank/DDBJ databases">
        <title>Genomic Encyclopedia of Type Strains, Phase IV (KMG-IV): sequencing the most valuable type-strain genomes for metagenomic binning, comparative biology and taxonomic classification.</title>
        <authorList>
            <person name="Goeker M."/>
        </authorList>
    </citation>
    <scope>NUCLEOTIDE SEQUENCE</scope>
    <source>
        <strain evidence="2">DSM 21202</strain>
    </source>
</reference>
<evidence type="ECO:0000313" key="2">
    <source>
        <dbReference type="EMBL" id="MDQ0314258.1"/>
    </source>
</evidence>
<proteinExistence type="predicted"/>
<feature type="transmembrane region" description="Helical" evidence="1">
    <location>
        <begin position="64"/>
        <end position="84"/>
    </location>
</feature>
<name>A0AAE3VLN9_9HYPH</name>
<keyword evidence="1" id="KW-0472">Membrane</keyword>
<accession>A0AAE3VLN9</accession>
<dbReference type="Proteomes" id="UP001229244">
    <property type="component" value="Unassembled WGS sequence"/>
</dbReference>
<sequence length="154" mass="16074">MAALLAELQATSVAAFFRSARWSYAALNAGHIFSIALLIGSVVPLDLKLLGAWPSVRRNDLVRVLAPLAAVGLGLALITGGLLFSVRATHYADLRVFQLKIGLVAIATVSALVAHARHGALLDQGKSAALKAHAVLSLGFWIAALACGRLIAFV</sequence>
<gene>
    <name evidence="2" type="ORF">J2S73_000695</name>
</gene>
<evidence type="ECO:0008006" key="4">
    <source>
        <dbReference type="Google" id="ProtNLM"/>
    </source>
</evidence>
<keyword evidence="3" id="KW-1185">Reference proteome</keyword>
<dbReference type="EMBL" id="JAUSUL010000001">
    <property type="protein sequence ID" value="MDQ0314258.1"/>
    <property type="molecule type" value="Genomic_DNA"/>
</dbReference>
<keyword evidence="1" id="KW-1133">Transmembrane helix</keyword>
<dbReference type="AlphaFoldDB" id="A0AAE3VLN9"/>
<organism evidence="2 3">
    <name type="scientific">Amorphus orientalis</name>
    <dbReference type="NCBI Taxonomy" id="649198"/>
    <lineage>
        <taxon>Bacteria</taxon>
        <taxon>Pseudomonadati</taxon>
        <taxon>Pseudomonadota</taxon>
        <taxon>Alphaproteobacteria</taxon>
        <taxon>Hyphomicrobiales</taxon>
        <taxon>Amorphaceae</taxon>
        <taxon>Amorphus</taxon>
    </lineage>
</organism>
<feature type="transmembrane region" description="Helical" evidence="1">
    <location>
        <begin position="96"/>
        <end position="116"/>
    </location>
</feature>
<feature type="transmembrane region" description="Helical" evidence="1">
    <location>
        <begin position="128"/>
        <end position="152"/>
    </location>
</feature>
<comment type="caution">
    <text evidence="2">The sequence shown here is derived from an EMBL/GenBank/DDBJ whole genome shotgun (WGS) entry which is preliminary data.</text>
</comment>
<feature type="transmembrane region" description="Helical" evidence="1">
    <location>
        <begin position="24"/>
        <end position="43"/>
    </location>
</feature>
<evidence type="ECO:0000256" key="1">
    <source>
        <dbReference type="SAM" id="Phobius"/>
    </source>
</evidence>
<evidence type="ECO:0000313" key="3">
    <source>
        <dbReference type="Proteomes" id="UP001229244"/>
    </source>
</evidence>
<dbReference type="RefSeq" id="WP_306884032.1">
    <property type="nucleotide sequence ID" value="NZ_JAUSUL010000001.1"/>
</dbReference>